<dbReference type="RefSeq" id="XP_028969057.1">
    <property type="nucleotide sequence ID" value="XM_029113224.1"/>
</dbReference>
<feature type="compositionally biased region" description="Basic and acidic residues" evidence="4">
    <location>
        <begin position="1066"/>
        <end position="1075"/>
    </location>
</feature>
<keyword evidence="3" id="KW-0539">Nucleus</keyword>
<evidence type="ECO:0000256" key="1">
    <source>
        <dbReference type="ARBA" id="ARBA00004123"/>
    </source>
</evidence>
<feature type="region of interest" description="Disordered" evidence="4">
    <location>
        <begin position="630"/>
        <end position="684"/>
    </location>
</feature>
<dbReference type="GO" id="GO:0005730">
    <property type="term" value="C:nucleolus"/>
    <property type="evidence" value="ECO:0007669"/>
    <property type="project" value="InterPro"/>
</dbReference>
<organism evidence="5 6">
    <name type="scientific">Galendromus occidentalis</name>
    <name type="common">western predatory mite</name>
    <dbReference type="NCBI Taxonomy" id="34638"/>
    <lineage>
        <taxon>Eukaryota</taxon>
        <taxon>Metazoa</taxon>
        <taxon>Ecdysozoa</taxon>
        <taxon>Arthropoda</taxon>
        <taxon>Chelicerata</taxon>
        <taxon>Arachnida</taxon>
        <taxon>Acari</taxon>
        <taxon>Parasitiformes</taxon>
        <taxon>Mesostigmata</taxon>
        <taxon>Gamasina</taxon>
        <taxon>Phytoseioidea</taxon>
        <taxon>Phytoseiidae</taxon>
        <taxon>Typhlodrominae</taxon>
        <taxon>Galendromus</taxon>
    </lineage>
</organism>
<keyword evidence="5" id="KW-1185">Reference proteome</keyword>
<dbReference type="InterPro" id="IPR016024">
    <property type="entry name" value="ARM-type_fold"/>
</dbReference>
<evidence type="ECO:0000256" key="3">
    <source>
        <dbReference type="ARBA" id="ARBA00023242"/>
    </source>
</evidence>
<evidence type="ECO:0000313" key="6">
    <source>
        <dbReference type="RefSeq" id="XP_028969057.1"/>
    </source>
</evidence>
<proteinExistence type="inferred from homology"/>
<comment type="similarity">
    <text evidence="2">Belongs to the MYBBP1A family.</text>
</comment>
<reference evidence="6" key="1">
    <citation type="submission" date="2025-08" db="UniProtKB">
        <authorList>
            <consortium name="RefSeq"/>
        </authorList>
    </citation>
    <scope>IDENTIFICATION</scope>
</reference>
<accession>A0AAJ7WKA4</accession>
<feature type="compositionally biased region" description="Acidic residues" evidence="4">
    <location>
        <begin position="1054"/>
        <end position="1065"/>
    </location>
</feature>
<protein>
    <submittedName>
        <fullName evidence="6">Myb-binding protein 1A-like protein</fullName>
    </submittedName>
</protein>
<evidence type="ECO:0000256" key="2">
    <source>
        <dbReference type="ARBA" id="ARBA00006809"/>
    </source>
</evidence>
<dbReference type="PANTHER" id="PTHR13213">
    <property type="entry name" value="MYB-BINDING PROTEIN 1A FAMILY MEMBER"/>
    <property type="match status" value="1"/>
</dbReference>
<sequence length="1089" mass="122997">MGKKQHQKDKMYLTTTEWTTLYGGKKAGKFLDQFTQLGAFDAQLRIAAIANLMGYLCADEALEIDEEPAEETTKADRRGYTLKRLIRGLSSSNRCSRIGFSDALAEVLRRVDYSDEEILQLMDEWLPLKPKEDRVQMLIGRLLAWAAMIRSSKLHGLLEKCVSELITLSGKSFVESAVCNLVSEITDTVSAKAFESTVWPLLERYLQAQTRTPVPFSVYVILTVRRKYPKLVESYALSTETLVATLQMSTSQLPQIHPVVATLIHDHREEPERETFWNEVVEKLASSPSAEKHFLLLHILQLAFETFDCWDVLMKEIYVEQLVYPLVKTNSPLNAQVKSLIAVLEKLDKSKAKSILKFVLSHNKGYRFDHMTKSSLVHKTLLKAGPEVVRWFAKRLQKKLHELQSNKENDESHIKFDTIIIEQLANLTHLSHMHNQPEFKRSICEFLSHNYFSGEARISKKPNTQAFLKALAPANNPKALAEAAENIFAVLQIYTQMENRHASFKHEKKLRSAAKLMEKLNKSDKNPDCKLALRIFVGYLALCYALGIQQDVTVLEDVISAAKAFMAGRHEEDEVEWIDLIMEAIISALSVENGHFRSIILMTLALIHKEITSEALGILLGVFHGEEQAEDLTQLEEDPSDEEEGEDSDSDDDDGDLQDDVGKSSDARNGTAGPDESSSEVDFGDESFRNQLSTVLGVDGSDDENEVEATDEDMMKLDKAIAAAFGARFKALSSSTNKANRKKELQALHFEMKCLHILEDYVKSPDIPMSHVISICRALLTFATSKRAKNIHRPIVSHIAETLRDLTSLKLSSIKMDSSLDDVKAMGQMIVEKIQTVFDAELRVSLNSLLPFTIKCVKALGDDQDWYFGLYKELIGIYLVQPSTPVAPPLFVRFIEVFNEHSLLIVDALQSELRGCMEKREKRVQLMGLLVAALKLCNSANVEKKKLKKSLKKLAASVSDVLKDGEELAFTMNLYVELLDVMRLISQKCKDADLEDPMAEHLGAVKAIFDDLSRKNMPAQIKRRLNGVYRHFFPGEQFSLQKGNRKKKENGQEQSDEEMEVEENGFAEKRRKLDDSSVNSEELEISHEA</sequence>
<gene>
    <name evidence="6" type="primary">LOC108865202</name>
</gene>
<dbReference type="GO" id="GO:0003714">
    <property type="term" value="F:transcription corepressor activity"/>
    <property type="evidence" value="ECO:0007669"/>
    <property type="project" value="TreeGrafter"/>
</dbReference>
<dbReference type="GeneID" id="108865202"/>
<dbReference type="KEGG" id="goe:108865202"/>
<feature type="compositionally biased region" description="Acidic residues" evidence="4">
    <location>
        <begin position="630"/>
        <end position="659"/>
    </location>
</feature>
<evidence type="ECO:0000313" key="5">
    <source>
        <dbReference type="Proteomes" id="UP000694867"/>
    </source>
</evidence>
<dbReference type="GO" id="GO:0043565">
    <property type="term" value="F:sequence-specific DNA binding"/>
    <property type="evidence" value="ECO:0007669"/>
    <property type="project" value="TreeGrafter"/>
</dbReference>
<dbReference type="PANTHER" id="PTHR13213:SF2">
    <property type="entry name" value="MYB-BINDING PROTEIN 1A"/>
    <property type="match status" value="1"/>
</dbReference>
<dbReference type="Pfam" id="PF04931">
    <property type="entry name" value="DNA_pol_phi"/>
    <property type="match status" value="1"/>
</dbReference>
<dbReference type="InterPro" id="IPR007015">
    <property type="entry name" value="DNA_pol_V/MYBBP1A"/>
</dbReference>
<dbReference type="Proteomes" id="UP000694867">
    <property type="component" value="Unplaced"/>
</dbReference>
<dbReference type="SUPFAM" id="SSF48371">
    <property type="entry name" value="ARM repeat"/>
    <property type="match status" value="1"/>
</dbReference>
<name>A0AAJ7WKA4_9ACAR</name>
<evidence type="ECO:0000256" key="4">
    <source>
        <dbReference type="SAM" id="MobiDB-lite"/>
    </source>
</evidence>
<feature type="region of interest" description="Disordered" evidence="4">
    <location>
        <begin position="1040"/>
        <end position="1089"/>
    </location>
</feature>
<dbReference type="AlphaFoldDB" id="A0AAJ7WKA4"/>
<comment type="subcellular location">
    <subcellularLocation>
        <location evidence="1">Nucleus</location>
    </subcellularLocation>
</comment>
<dbReference type="GO" id="GO:0003723">
    <property type="term" value="F:RNA binding"/>
    <property type="evidence" value="ECO:0007669"/>
    <property type="project" value="TreeGrafter"/>
</dbReference>